<protein>
    <submittedName>
        <fullName evidence="2">Uncharacterized protein</fullName>
    </submittedName>
</protein>
<comment type="caution">
    <text evidence="2">The sequence shown here is derived from an EMBL/GenBank/DDBJ whole genome shotgun (WGS) entry which is preliminary data.</text>
</comment>
<dbReference type="Gene3D" id="3.30.460.40">
    <property type="match status" value="1"/>
</dbReference>
<dbReference type="EMBL" id="JAFIQS010000001">
    <property type="protein sequence ID" value="KAG5173474.1"/>
    <property type="molecule type" value="Genomic_DNA"/>
</dbReference>
<dbReference type="OrthoDB" id="3133286at2759"/>
<organism evidence="2">
    <name type="scientific">Psilocybe cubensis</name>
    <name type="common">Psychedelic mushroom</name>
    <name type="synonym">Stropharia cubensis</name>
    <dbReference type="NCBI Taxonomy" id="181762"/>
    <lineage>
        <taxon>Eukaryota</taxon>
        <taxon>Fungi</taxon>
        <taxon>Dikarya</taxon>
        <taxon>Basidiomycota</taxon>
        <taxon>Agaricomycotina</taxon>
        <taxon>Agaricomycetes</taxon>
        <taxon>Agaricomycetidae</taxon>
        <taxon>Agaricales</taxon>
        <taxon>Agaricineae</taxon>
        <taxon>Strophariaceae</taxon>
        <taxon>Psilocybe</taxon>
    </lineage>
</organism>
<feature type="region of interest" description="Disordered" evidence="1">
    <location>
        <begin position="32"/>
        <end position="57"/>
    </location>
</feature>
<reference evidence="2" key="1">
    <citation type="submission" date="2021-02" db="EMBL/GenBank/DDBJ databases">
        <title>Psilocybe cubensis genome.</title>
        <authorList>
            <person name="Mckernan K.J."/>
            <person name="Crawford S."/>
            <person name="Trippe A."/>
            <person name="Kane L.T."/>
            <person name="Mclaughlin S."/>
        </authorList>
    </citation>
    <scope>NUCLEOTIDE SEQUENCE [LARGE SCALE GENOMIC DNA]</scope>
    <source>
        <strain evidence="2">MGC-MH-2018</strain>
    </source>
</reference>
<accession>A0A8H7Y9R8</accession>
<dbReference type="SUPFAM" id="SSF81301">
    <property type="entry name" value="Nucleotidyltransferase"/>
    <property type="match status" value="1"/>
</dbReference>
<proteinExistence type="predicted"/>
<evidence type="ECO:0000313" key="2">
    <source>
        <dbReference type="EMBL" id="KAG5173474.1"/>
    </source>
</evidence>
<dbReference type="InterPro" id="IPR043519">
    <property type="entry name" value="NT_sf"/>
</dbReference>
<sequence>MATVATKQSKRPTNPTTLATASMVVLQSTKPTPTVAAVKTDASASKPKRRKKPRAERIQKQNAHFEVVLEAARAATQILRARGLSCAIFGSLASKLYGCSRVPKDVDLLVSQNVDEEPPAHRDDIFVPQPQLTAEELKDLILRANSQHFYLKMPRDPAAEYRILWYRQKYQGPECKVDILVPGTMHLPFLNPQRINWVQELPLVPFSLLLFHKLKGWDDHCKAEEAHYRRRQQQDAADVAKLLALRHWMKSLKGSKLLDDEELFDEEFKVLTKERVKLYCEAFNDRAKEWKELGFETGCI</sequence>
<name>A0A8H7Y9R8_PSICU</name>
<dbReference type="AlphaFoldDB" id="A0A8H7Y9R8"/>
<gene>
    <name evidence="2" type="ORF">JR316_000131</name>
</gene>
<evidence type="ECO:0000256" key="1">
    <source>
        <dbReference type="SAM" id="MobiDB-lite"/>
    </source>
</evidence>